<evidence type="ECO:0000313" key="5">
    <source>
        <dbReference type="Proteomes" id="UP000813463"/>
    </source>
</evidence>
<dbReference type="InterPro" id="IPR036312">
    <property type="entry name" value="Bifun_inhib/LTP/seed_sf"/>
</dbReference>
<feature type="signal peptide" evidence="3">
    <location>
        <begin position="1"/>
        <end position="26"/>
    </location>
</feature>
<dbReference type="SMART" id="SM00499">
    <property type="entry name" value="AAI"/>
    <property type="match status" value="1"/>
</dbReference>
<organism evidence="5 6">
    <name type="scientific">Spinacia oleracea</name>
    <name type="common">Spinach</name>
    <dbReference type="NCBI Taxonomy" id="3562"/>
    <lineage>
        <taxon>Eukaryota</taxon>
        <taxon>Viridiplantae</taxon>
        <taxon>Streptophyta</taxon>
        <taxon>Embryophyta</taxon>
        <taxon>Tracheophyta</taxon>
        <taxon>Spermatophyta</taxon>
        <taxon>Magnoliopsida</taxon>
        <taxon>eudicotyledons</taxon>
        <taxon>Gunneridae</taxon>
        <taxon>Pentapetalae</taxon>
        <taxon>Caryophyllales</taxon>
        <taxon>Chenopodiaceae</taxon>
        <taxon>Chenopodioideae</taxon>
        <taxon>Anserineae</taxon>
        <taxon>Spinacia</taxon>
    </lineage>
</organism>
<gene>
    <name evidence="6" type="primary">LOC110791446</name>
</gene>
<protein>
    <recommendedName>
        <fullName evidence="2">Non-specific lipid-transfer protein</fullName>
    </recommendedName>
</protein>
<dbReference type="GO" id="GO:0006869">
    <property type="term" value="P:lipid transport"/>
    <property type="evidence" value="ECO:0007669"/>
    <property type="project" value="InterPro"/>
</dbReference>
<dbReference type="GO" id="GO:0008289">
    <property type="term" value="F:lipid binding"/>
    <property type="evidence" value="ECO:0007669"/>
    <property type="project" value="UniProtKB-KW"/>
</dbReference>
<sequence>MANSGFLKLACVILMCMLVVAPHAEAAMTCGTVTKNIAQCITYLKGGDTPSDACCAGVKTLKNLASTSEDKKAACNCLKTAAASMTGLDEKKAAGLPAKCNVSISYTISPDTDCSKVN</sequence>
<evidence type="ECO:0000259" key="4">
    <source>
        <dbReference type="SMART" id="SM00499"/>
    </source>
</evidence>
<dbReference type="RefSeq" id="XP_021851885.1">
    <property type="nucleotide sequence ID" value="XM_021996193.2"/>
</dbReference>
<dbReference type="AlphaFoldDB" id="A0A9R0INV9"/>
<comment type="function">
    <text evidence="2">Plant non-specific lipid-transfer proteins transfer phospholipids as well as galactolipids across membranes. May play a role in wax or cutin deposition in the cell walls of expanding epidermal cells and certain secretory tissues.</text>
</comment>
<accession>A0A9R0INV9</accession>
<dbReference type="Proteomes" id="UP000813463">
    <property type="component" value="Chromosome 5"/>
</dbReference>
<evidence type="ECO:0000313" key="6">
    <source>
        <dbReference type="RefSeq" id="XP_021851885.1"/>
    </source>
</evidence>
<keyword evidence="2" id="KW-0446">Lipid-binding</keyword>
<feature type="chain" id="PRO_5040232674" description="Non-specific lipid-transfer protein" evidence="3">
    <location>
        <begin position="27"/>
        <end position="118"/>
    </location>
</feature>
<evidence type="ECO:0000256" key="3">
    <source>
        <dbReference type="SAM" id="SignalP"/>
    </source>
</evidence>
<keyword evidence="2" id="KW-0813">Transport</keyword>
<dbReference type="Gene3D" id="1.10.110.10">
    <property type="entry name" value="Plant lipid-transfer and hydrophobic proteins"/>
    <property type="match status" value="1"/>
</dbReference>
<reference evidence="6" key="2">
    <citation type="submission" date="2025-08" db="UniProtKB">
        <authorList>
            <consortium name="RefSeq"/>
        </authorList>
    </citation>
    <scope>IDENTIFICATION</scope>
    <source>
        <tissue evidence="6">Leaf</tissue>
    </source>
</reference>
<comment type="similarity">
    <text evidence="1 2">Belongs to the plant LTP family.</text>
</comment>
<proteinExistence type="inferred from homology"/>
<dbReference type="CDD" id="cd01960">
    <property type="entry name" value="nsLTP1"/>
    <property type="match status" value="1"/>
</dbReference>
<dbReference type="PROSITE" id="PS00597">
    <property type="entry name" value="PLANT_LTP"/>
    <property type="match status" value="1"/>
</dbReference>
<feature type="domain" description="Bifunctional inhibitor/plant lipid transfer protein/seed storage helical" evidence="4">
    <location>
        <begin position="30"/>
        <end position="114"/>
    </location>
</feature>
<evidence type="ECO:0000256" key="1">
    <source>
        <dbReference type="ARBA" id="ARBA00009748"/>
    </source>
</evidence>
<dbReference type="PRINTS" id="PR00382">
    <property type="entry name" value="LIPIDTRNSFER"/>
</dbReference>
<dbReference type="InterPro" id="IPR000528">
    <property type="entry name" value="Plant_nsLTP"/>
</dbReference>
<reference evidence="5" key="1">
    <citation type="journal article" date="2021" name="Nat. Commun.">
        <title>Genomic analyses provide insights into spinach domestication and the genetic basis of agronomic traits.</title>
        <authorList>
            <person name="Cai X."/>
            <person name="Sun X."/>
            <person name="Xu C."/>
            <person name="Sun H."/>
            <person name="Wang X."/>
            <person name="Ge C."/>
            <person name="Zhang Z."/>
            <person name="Wang Q."/>
            <person name="Fei Z."/>
            <person name="Jiao C."/>
            <person name="Wang Q."/>
        </authorList>
    </citation>
    <scope>NUCLEOTIDE SEQUENCE [LARGE SCALE GENOMIC DNA]</scope>
    <source>
        <strain evidence="5">cv. Varoflay</strain>
    </source>
</reference>
<dbReference type="KEGG" id="soe:110791446"/>
<keyword evidence="3" id="KW-0732">Signal</keyword>
<dbReference type="PANTHER" id="PTHR33076">
    <property type="entry name" value="NON-SPECIFIC LIPID-TRANSFER PROTEIN 2-RELATED"/>
    <property type="match status" value="1"/>
</dbReference>
<dbReference type="OrthoDB" id="1890443at2759"/>
<keyword evidence="5" id="KW-1185">Reference proteome</keyword>
<name>A0A9R0INV9_SPIOL</name>
<evidence type="ECO:0000256" key="2">
    <source>
        <dbReference type="RuleBase" id="RU000628"/>
    </source>
</evidence>
<dbReference type="SUPFAM" id="SSF47699">
    <property type="entry name" value="Bifunctional inhibitor/lipid-transfer protein/seed storage 2S albumin"/>
    <property type="match status" value="1"/>
</dbReference>
<dbReference type="InterPro" id="IPR016140">
    <property type="entry name" value="Bifunc_inhib/LTP/seed_store"/>
</dbReference>
<dbReference type="Pfam" id="PF00234">
    <property type="entry name" value="Tryp_alpha_amyl"/>
    <property type="match status" value="1"/>
</dbReference>
<dbReference type="GeneID" id="110791446"/>